<dbReference type="InterPro" id="IPR000534">
    <property type="entry name" value="Semialdehyde_DH_NAD-bd"/>
</dbReference>
<keyword evidence="3" id="KW-1185">Reference proteome</keyword>
<dbReference type="PANTHER" id="PTHR48079">
    <property type="entry name" value="PROTEIN YEEZ"/>
    <property type="match status" value="1"/>
</dbReference>
<evidence type="ECO:0000313" key="2">
    <source>
        <dbReference type="EMBL" id="KAF9443686.1"/>
    </source>
</evidence>
<sequence length="348" mass="37651">MSSKTKIFITGATGYIGGSVLERLQNHPDASNFEITAIVRSAQKAEGFKKFGINAVVGSFNDAKLLEDLTAAADIVFDTVDADALEAANIMLRGFKRKFQETGRPPIFIHTSGTGVLADNAAGLKATDVIWDDANANQIEQLPPTAPHRDVDLKITEADKEGYVRAYIIAPATIYGIASGKFVDAGLQNKHSIQLPTLIGASIDRGQAGMVGTGVNIWPNVHVDDVADLYIDIYNAIKSKPDAIGHGRDGFYFGLNGEHTLYDVSKELGRALVALGKSSKEEPTTFTKEEIDKYFNGSNYLGSNSRGLANNSKAIGWKPKKTTKDFLASIQPEVEEILRSNYKIAALR</sequence>
<dbReference type="InterPro" id="IPR008030">
    <property type="entry name" value="NmrA-like"/>
</dbReference>
<dbReference type="Proteomes" id="UP000807342">
    <property type="component" value="Unassembled WGS sequence"/>
</dbReference>
<dbReference type="OrthoDB" id="10262413at2759"/>
<dbReference type="GO" id="GO:0005737">
    <property type="term" value="C:cytoplasm"/>
    <property type="evidence" value="ECO:0007669"/>
    <property type="project" value="TreeGrafter"/>
</dbReference>
<dbReference type="GO" id="GO:0051287">
    <property type="term" value="F:NAD binding"/>
    <property type="evidence" value="ECO:0007669"/>
    <property type="project" value="InterPro"/>
</dbReference>
<protein>
    <submittedName>
        <fullName evidence="2">NAD(P)-binding protein</fullName>
    </submittedName>
</protein>
<name>A0A9P5X6F6_9AGAR</name>
<dbReference type="Gene3D" id="3.40.50.720">
    <property type="entry name" value="NAD(P)-binding Rossmann-like Domain"/>
    <property type="match status" value="1"/>
</dbReference>
<feature type="domain" description="Semialdehyde dehydrogenase NAD-binding" evidence="1">
    <location>
        <begin position="6"/>
        <end position="142"/>
    </location>
</feature>
<dbReference type="InterPro" id="IPR036291">
    <property type="entry name" value="NAD(P)-bd_dom_sf"/>
</dbReference>
<dbReference type="SUPFAM" id="SSF51735">
    <property type="entry name" value="NAD(P)-binding Rossmann-fold domains"/>
    <property type="match status" value="1"/>
</dbReference>
<organism evidence="2 3">
    <name type="scientific">Macrolepiota fuliginosa MF-IS2</name>
    <dbReference type="NCBI Taxonomy" id="1400762"/>
    <lineage>
        <taxon>Eukaryota</taxon>
        <taxon>Fungi</taxon>
        <taxon>Dikarya</taxon>
        <taxon>Basidiomycota</taxon>
        <taxon>Agaricomycotina</taxon>
        <taxon>Agaricomycetes</taxon>
        <taxon>Agaricomycetidae</taxon>
        <taxon>Agaricales</taxon>
        <taxon>Agaricineae</taxon>
        <taxon>Agaricaceae</taxon>
        <taxon>Macrolepiota</taxon>
    </lineage>
</organism>
<proteinExistence type="predicted"/>
<gene>
    <name evidence="2" type="ORF">P691DRAFT_808470</name>
</gene>
<evidence type="ECO:0000259" key="1">
    <source>
        <dbReference type="SMART" id="SM00859"/>
    </source>
</evidence>
<dbReference type="PANTHER" id="PTHR48079:SF6">
    <property type="entry name" value="NAD(P)-BINDING DOMAIN-CONTAINING PROTEIN-RELATED"/>
    <property type="match status" value="1"/>
</dbReference>
<dbReference type="InterPro" id="IPR051783">
    <property type="entry name" value="NAD(P)-dependent_oxidoreduct"/>
</dbReference>
<comment type="caution">
    <text evidence="2">The sequence shown here is derived from an EMBL/GenBank/DDBJ whole genome shotgun (WGS) entry which is preliminary data.</text>
</comment>
<dbReference type="Pfam" id="PF05368">
    <property type="entry name" value="NmrA"/>
    <property type="match status" value="1"/>
</dbReference>
<evidence type="ECO:0000313" key="3">
    <source>
        <dbReference type="Proteomes" id="UP000807342"/>
    </source>
</evidence>
<dbReference type="GO" id="GO:0004029">
    <property type="term" value="F:aldehyde dehydrogenase (NAD+) activity"/>
    <property type="evidence" value="ECO:0007669"/>
    <property type="project" value="TreeGrafter"/>
</dbReference>
<dbReference type="EMBL" id="MU151444">
    <property type="protein sequence ID" value="KAF9443686.1"/>
    <property type="molecule type" value="Genomic_DNA"/>
</dbReference>
<dbReference type="SMART" id="SM00859">
    <property type="entry name" value="Semialdhyde_dh"/>
    <property type="match status" value="1"/>
</dbReference>
<accession>A0A9P5X6F6</accession>
<reference evidence="2" key="1">
    <citation type="submission" date="2020-11" db="EMBL/GenBank/DDBJ databases">
        <authorList>
            <consortium name="DOE Joint Genome Institute"/>
            <person name="Ahrendt S."/>
            <person name="Riley R."/>
            <person name="Andreopoulos W."/>
            <person name="Labutti K."/>
            <person name="Pangilinan J."/>
            <person name="Ruiz-Duenas F.J."/>
            <person name="Barrasa J.M."/>
            <person name="Sanchez-Garcia M."/>
            <person name="Camarero S."/>
            <person name="Miyauchi S."/>
            <person name="Serrano A."/>
            <person name="Linde D."/>
            <person name="Babiker R."/>
            <person name="Drula E."/>
            <person name="Ayuso-Fernandez I."/>
            <person name="Pacheco R."/>
            <person name="Padilla G."/>
            <person name="Ferreira P."/>
            <person name="Barriuso J."/>
            <person name="Kellner H."/>
            <person name="Castanera R."/>
            <person name="Alfaro M."/>
            <person name="Ramirez L."/>
            <person name="Pisabarro A.G."/>
            <person name="Kuo A."/>
            <person name="Tritt A."/>
            <person name="Lipzen A."/>
            <person name="He G."/>
            <person name="Yan M."/>
            <person name="Ng V."/>
            <person name="Cullen D."/>
            <person name="Martin F."/>
            <person name="Rosso M.-N."/>
            <person name="Henrissat B."/>
            <person name="Hibbett D."/>
            <person name="Martinez A.T."/>
            <person name="Grigoriev I.V."/>
        </authorList>
    </citation>
    <scope>NUCLEOTIDE SEQUENCE</scope>
    <source>
        <strain evidence="2">MF-IS2</strain>
    </source>
</reference>
<dbReference type="AlphaFoldDB" id="A0A9P5X6F6"/>
<dbReference type="GO" id="GO:1901607">
    <property type="term" value="P:alpha-amino acid biosynthetic process"/>
    <property type="evidence" value="ECO:0007669"/>
    <property type="project" value="UniProtKB-ARBA"/>
</dbReference>